<dbReference type="SUPFAM" id="SSF49764">
    <property type="entry name" value="HSP20-like chaperones"/>
    <property type="match status" value="1"/>
</dbReference>
<protein>
    <recommendedName>
        <fullName evidence="3">SHSP domain-containing protein</fullName>
    </recommendedName>
</protein>
<gene>
    <name evidence="4" type="ORF">CONCODRAFT_168593</name>
</gene>
<dbReference type="AlphaFoldDB" id="A0A137PC45"/>
<dbReference type="CDD" id="cd06464">
    <property type="entry name" value="ACD_sHsps-like"/>
    <property type="match status" value="1"/>
</dbReference>
<dbReference type="InterPro" id="IPR002068">
    <property type="entry name" value="A-crystallin/Hsp20_dom"/>
</dbReference>
<keyword evidence="5" id="KW-1185">Reference proteome</keyword>
<reference evidence="4 5" key="1">
    <citation type="journal article" date="2015" name="Genome Biol. Evol.">
        <title>Phylogenomic analyses indicate that early fungi evolved digesting cell walls of algal ancestors of land plants.</title>
        <authorList>
            <person name="Chang Y."/>
            <person name="Wang S."/>
            <person name="Sekimoto S."/>
            <person name="Aerts A.L."/>
            <person name="Choi C."/>
            <person name="Clum A."/>
            <person name="LaButti K.M."/>
            <person name="Lindquist E.A."/>
            <person name="Yee Ngan C."/>
            <person name="Ohm R.A."/>
            <person name="Salamov A.A."/>
            <person name="Grigoriev I.V."/>
            <person name="Spatafora J.W."/>
            <person name="Berbee M.L."/>
        </authorList>
    </citation>
    <scope>NUCLEOTIDE SEQUENCE [LARGE SCALE GENOMIC DNA]</scope>
    <source>
        <strain evidence="4 5">NRRL 28638</strain>
    </source>
</reference>
<comment type="similarity">
    <text evidence="1">Belongs to the small heat shock protein (HSP20) family.</text>
</comment>
<evidence type="ECO:0000256" key="2">
    <source>
        <dbReference type="SAM" id="MobiDB-lite"/>
    </source>
</evidence>
<feature type="region of interest" description="Disordered" evidence="2">
    <location>
        <begin position="171"/>
        <end position="194"/>
    </location>
</feature>
<feature type="domain" description="SHSP" evidence="3">
    <location>
        <begin position="31"/>
        <end position="186"/>
    </location>
</feature>
<organism evidence="4 5">
    <name type="scientific">Conidiobolus coronatus (strain ATCC 28846 / CBS 209.66 / NRRL 28638)</name>
    <name type="common">Delacroixia coronata</name>
    <dbReference type="NCBI Taxonomy" id="796925"/>
    <lineage>
        <taxon>Eukaryota</taxon>
        <taxon>Fungi</taxon>
        <taxon>Fungi incertae sedis</taxon>
        <taxon>Zoopagomycota</taxon>
        <taxon>Entomophthoromycotina</taxon>
        <taxon>Entomophthoromycetes</taxon>
        <taxon>Entomophthorales</taxon>
        <taxon>Ancylistaceae</taxon>
        <taxon>Conidiobolus</taxon>
    </lineage>
</organism>
<dbReference type="EMBL" id="KQ964451">
    <property type="protein sequence ID" value="KXN72569.1"/>
    <property type="molecule type" value="Genomic_DNA"/>
</dbReference>
<evidence type="ECO:0000259" key="3">
    <source>
        <dbReference type="PROSITE" id="PS01031"/>
    </source>
</evidence>
<name>A0A137PC45_CONC2</name>
<dbReference type="Proteomes" id="UP000070444">
    <property type="component" value="Unassembled WGS sequence"/>
</dbReference>
<evidence type="ECO:0000313" key="4">
    <source>
        <dbReference type="EMBL" id="KXN72569.1"/>
    </source>
</evidence>
<proteinExistence type="inferred from homology"/>
<dbReference type="InterPro" id="IPR008978">
    <property type="entry name" value="HSP20-like_chaperone"/>
</dbReference>
<dbReference type="PROSITE" id="PS01031">
    <property type="entry name" value="SHSP"/>
    <property type="match status" value="1"/>
</dbReference>
<accession>A0A137PC45</accession>
<dbReference type="Gene3D" id="2.60.40.790">
    <property type="match status" value="1"/>
</dbReference>
<evidence type="ECO:0000256" key="1">
    <source>
        <dbReference type="PROSITE-ProRule" id="PRU00285"/>
    </source>
</evidence>
<sequence>MNDTYQKRFQIWAGSFIQSVSNTEPKSNHSLFNSSCKYPACDIYESDSHFIALLDAPGYNENNIRVELNEKIGEIELVGLTDGNSKSCHISELVLRKLNDTSVSGKKESVFNSEHDQSKWTKHFSERELNPNDGWYRKLSFPPKSLADISNTKVYSQLGIIIVTIPKLSNLSSTSDTNEKRGLDAPSFDDENTLRCSPEYNHLVNIDHEDENVNMSTDPAVTESLLTD</sequence>
<evidence type="ECO:0000313" key="5">
    <source>
        <dbReference type="Proteomes" id="UP000070444"/>
    </source>
</evidence>